<dbReference type="GO" id="GO:0009229">
    <property type="term" value="P:thiamine diphosphate biosynthetic process"/>
    <property type="evidence" value="ECO:0007669"/>
    <property type="project" value="UniProtKB-UniRule"/>
</dbReference>
<feature type="binding site" evidence="2">
    <location>
        <position position="217"/>
    </location>
    <ligand>
        <name>Mg(2+)</name>
        <dbReference type="ChEBI" id="CHEBI:18420"/>
        <label>5</label>
    </ligand>
</feature>
<keyword evidence="2" id="KW-0067">ATP-binding</keyword>
<dbReference type="PANTHER" id="PTHR30270">
    <property type="entry name" value="THIAMINE-MONOPHOSPHATE KINASE"/>
    <property type="match status" value="1"/>
</dbReference>
<dbReference type="AlphaFoldDB" id="A0A4S2GXK6"/>
<dbReference type="GO" id="GO:0005524">
    <property type="term" value="F:ATP binding"/>
    <property type="evidence" value="ECO:0007669"/>
    <property type="project" value="UniProtKB-UniRule"/>
</dbReference>
<comment type="miscellaneous">
    <text evidence="2">Reaction mechanism of ThiL seems to utilize a direct, inline transfer of the gamma-phosphate of ATP to TMP rather than a phosphorylated enzyme intermediate.</text>
</comment>
<dbReference type="Proteomes" id="UP000308054">
    <property type="component" value="Unassembled WGS sequence"/>
</dbReference>
<feature type="binding site" evidence="2">
    <location>
        <begin position="122"/>
        <end position="123"/>
    </location>
    <ligand>
        <name>ATP</name>
        <dbReference type="ChEBI" id="CHEBI:30616"/>
    </ligand>
</feature>
<dbReference type="SUPFAM" id="SSF56042">
    <property type="entry name" value="PurM C-terminal domain-like"/>
    <property type="match status" value="1"/>
</dbReference>
<evidence type="ECO:0000259" key="4">
    <source>
        <dbReference type="Pfam" id="PF02769"/>
    </source>
</evidence>
<keyword evidence="2" id="KW-0547">Nucleotide-binding</keyword>
<feature type="binding site" evidence="2">
    <location>
        <position position="324"/>
    </location>
    <ligand>
        <name>substrate</name>
    </ligand>
</feature>
<keyword evidence="2" id="KW-0460">Magnesium</keyword>
<feature type="binding site" evidence="2">
    <location>
        <position position="54"/>
    </location>
    <ligand>
        <name>substrate</name>
    </ligand>
</feature>
<gene>
    <name evidence="2 5" type="primary">thiL</name>
    <name evidence="5" type="ORF">E5163_13185</name>
</gene>
<dbReference type="InterPro" id="IPR016188">
    <property type="entry name" value="PurM-like_N"/>
</dbReference>
<dbReference type="RefSeq" id="WP_135996752.1">
    <property type="nucleotide sequence ID" value="NZ_CP071057.1"/>
</dbReference>
<reference evidence="5 6" key="1">
    <citation type="journal article" date="2017" name="Int. J. Syst. Evol. Microbiol.">
        <title>Marinicauda algicola sp. nov., isolated from a marine red alga Rhodosorus marinus.</title>
        <authorList>
            <person name="Jeong S.E."/>
            <person name="Jeon S.H."/>
            <person name="Chun B.H."/>
            <person name="Kim D.W."/>
            <person name="Jeon C.O."/>
        </authorList>
    </citation>
    <scope>NUCLEOTIDE SEQUENCE [LARGE SCALE GENOMIC DNA]</scope>
    <source>
        <strain evidence="5 6">JCM 31718</strain>
    </source>
</reference>
<feature type="binding site" evidence="2">
    <location>
        <position position="30"/>
    </location>
    <ligand>
        <name>Mg(2+)</name>
        <dbReference type="ChEBI" id="CHEBI:18420"/>
        <label>4</label>
    </ligand>
</feature>
<dbReference type="EMBL" id="SRXW01000004">
    <property type="protein sequence ID" value="TGY87865.1"/>
    <property type="molecule type" value="Genomic_DNA"/>
</dbReference>
<dbReference type="NCBIfam" id="TIGR01379">
    <property type="entry name" value="thiL"/>
    <property type="match status" value="1"/>
</dbReference>
<feature type="binding site" evidence="2">
    <location>
        <position position="45"/>
    </location>
    <ligand>
        <name>Mg(2+)</name>
        <dbReference type="ChEBI" id="CHEBI:18420"/>
        <label>4</label>
    </ligand>
</feature>
<sequence length="327" mass="33677">MSGFGEFEFIARLLAPLSKGHAGAFALKDDAAVIAPRAGHELVVTADALVAGRHFLESDDPALVARKALRANLSDLAAMGATPLWYMTSLVWPLGTDRALQARFVEGLKADQERFGLTLIGGDTTAGEGPFTVAVTAFGEVPAGKAVTRAGARPGDRLVVTGAIGDAGLGLALARGERALDGEAAAALLERHYLPTPRIALAPALREHARAAIDVSDGLVADAGHVAAASGLALALRLEDMPVSPAAGEWLASQPDEAAARLRLATSGDDYELACALAPERVDAFIAACREAGVEAKQAGIFGAGEGVTVSFEGRTLPVERGGFTHF</sequence>
<dbReference type="Pfam" id="PF02769">
    <property type="entry name" value="AIRS_C"/>
    <property type="match status" value="1"/>
</dbReference>
<evidence type="ECO:0000313" key="5">
    <source>
        <dbReference type="EMBL" id="TGY87865.1"/>
    </source>
</evidence>
<feature type="binding site" evidence="2">
    <location>
        <position position="75"/>
    </location>
    <ligand>
        <name>Mg(2+)</name>
        <dbReference type="ChEBI" id="CHEBI:18420"/>
        <label>2</label>
    </ligand>
</feature>
<dbReference type="InterPro" id="IPR010918">
    <property type="entry name" value="PurM-like_C_dom"/>
</dbReference>
<protein>
    <recommendedName>
        <fullName evidence="2">Thiamine-monophosphate kinase</fullName>
        <shortName evidence="2">TMP kinase</shortName>
        <shortName evidence="2">Thiamine-phosphate kinase</shortName>
        <ecNumber evidence="2">2.7.4.16</ecNumber>
    </recommendedName>
</protein>
<name>A0A4S2GXK6_9PROT</name>
<comment type="caution">
    <text evidence="2">Lacks conserved residue(s) required for the propagation of feature annotation.</text>
</comment>
<keyword evidence="6" id="KW-1185">Reference proteome</keyword>
<keyword evidence="2 5" id="KW-0808">Transferase</keyword>
<feature type="binding site" evidence="2">
    <location>
        <position position="214"/>
    </location>
    <ligand>
        <name>Mg(2+)</name>
        <dbReference type="ChEBI" id="CHEBI:18420"/>
        <label>3</label>
    </ligand>
</feature>
<comment type="pathway">
    <text evidence="2">Cofactor biosynthesis; thiamine diphosphate biosynthesis; thiamine diphosphate from thiamine phosphate: step 1/1.</text>
</comment>
<dbReference type="GO" id="GO:0000287">
    <property type="term" value="F:magnesium ion binding"/>
    <property type="evidence" value="ECO:0007669"/>
    <property type="project" value="UniProtKB-UniRule"/>
</dbReference>
<dbReference type="SUPFAM" id="SSF55326">
    <property type="entry name" value="PurM N-terminal domain-like"/>
    <property type="match status" value="1"/>
</dbReference>
<feature type="binding site" evidence="2">
    <location>
        <position position="149"/>
    </location>
    <ligand>
        <name>ATP</name>
        <dbReference type="ChEBI" id="CHEBI:30616"/>
    </ligand>
</feature>
<feature type="binding site" evidence="2">
    <location>
        <position position="47"/>
    </location>
    <ligand>
        <name>Mg(2+)</name>
        <dbReference type="ChEBI" id="CHEBI:18420"/>
        <label>2</label>
    </ligand>
</feature>
<dbReference type="CDD" id="cd02194">
    <property type="entry name" value="ThiL"/>
    <property type="match status" value="1"/>
</dbReference>
<evidence type="ECO:0000259" key="3">
    <source>
        <dbReference type="Pfam" id="PF00586"/>
    </source>
</evidence>
<evidence type="ECO:0000313" key="6">
    <source>
        <dbReference type="Proteomes" id="UP000308054"/>
    </source>
</evidence>
<feature type="binding site" evidence="2">
    <location>
        <position position="123"/>
    </location>
    <ligand>
        <name>Mg(2+)</name>
        <dbReference type="ChEBI" id="CHEBI:18420"/>
        <label>1</label>
    </ligand>
</feature>
<dbReference type="InterPro" id="IPR036921">
    <property type="entry name" value="PurM-like_N_sf"/>
</dbReference>
<feature type="domain" description="PurM-like C-terminal" evidence="4">
    <location>
        <begin position="153"/>
        <end position="310"/>
    </location>
</feature>
<keyword evidence="2 5" id="KW-0418">Kinase</keyword>
<evidence type="ECO:0000256" key="2">
    <source>
        <dbReference type="HAMAP-Rule" id="MF_02128"/>
    </source>
</evidence>
<dbReference type="PIRSF" id="PIRSF005303">
    <property type="entry name" value="Thiam_monoph_kin"/>
    <property type="match status" value="1"/>
</dbReference>
<dbReference type="OrthoDB" id="9802811at2"/>
<dbReference type="InterPro" id="IPR036676">
    <property type="entry name" value="PurM-like_C_sf"/>
</dbReference>
<feature type="domain" description="PurM-like N-terminal" evidence="3">
    <location>
        <begin position="29"/>
        <end position="141"/>
    </location>
</feature>
<feature type="binding site" evidence="2">
    <location>
        <position position="75"/>
    </location>
    <ligand>
        <name>Mg(2+)</name>
        <dbReference type="ChEBI" id="CHEBI:18420"/>
        <label>3</label>
    </ligand>
</feature>
<comment type="catalytic activity">
    <reaction evidence="2">
        <text>thiamine phosphate + ATP = thiamine diphosphate + ADP</text>
        <dbReference type="Rhea" id="RHEA:15913"/>
        <dbReference type="ChEBI" id="CHEBI:30616"/>
        <dbReference type="ChEBI" id="CHEBI:37575"/>
        <dbReference type="ChEBI" id="CHEBI:58937"/>
        <dbReference type="ChEBI" id="CHEBI:456216"/>
        <dbReference type="EC" id="2.7.4.16"/>
    </reaction>
</comment>
<dbReference type="HAMAP" id="MF_02128">
    <property type="entry name" value="TMP_kinase"/>
    <property type="match status" value="1"/>
</dbReference>
<feature type="binding site" evidence="2">
    <location>
        <position position="269"/>
    </location>
    <ligand>
        <name>substrate</name>
    </ligand>
</feature>
<feature type="binding site" evidence="2">
    <location>
        <position position="216"/>
    </location>
    <ligand>
        <name>ATP</name>
        <dbReference type="ChEBI" id="CHEBI:30616"/>
    </ligand>
</feature>
<comment type="caution">
    <text evidence="5">The sequence shown here is derived from an EMBL/GenBank/DDBJ whole genome shotgun (WGS) entry which is preliminary data.</text>
</comment>
<feature type="binding site" evidence="2">
    <location>
        <position position="47"/>
    </location>
    <ligand>
        <name>Mg(2+)</name>
        <dbReference type="ChEBI" id="CHEBI:18420"/>
        <label>1</label>
    </ligand>
</feature>
<evidence type="ECO:0000256" key="1">
    <source>
        <dbReference type="ARBA" id="ARBA00022977"/>
    </source>
</evidence>
<dbReference type="UniPathway" id="UPA00060">
    <property type="reaction ID" value="UER00142"/>
</dbReference>
<dbReference type="EC" id="2.7.4.16" evidence="2"/>
<dbReference type="GO" id="GO:0009030">
    <property type="term" value="F:thiamine-phosphate kinase activity"/>
    <property type="evidence" value="ECO:0007669"/>
    <property type="project" value="UniProtKB-UniRule"/>
</dbReference>
<keyword evidence="1 2" id="KW-0784">Thiamine biosynthesis</keyword>
<dbReference type="PANTHER" id="PTHR30270:SF0">
    <property type="entry name" value="THIAMINE-MONOPHOSPHATE KINASE"/>
    <property type="match status" value="1"/>
</dbReference>
<keyword evidence="2" id="KW-0479">Metal-binding</keyword>
<comment type="similarity">
    <text evidence="2">Belongs to the thiamine-monophosphate kinase family.</text>
</comment>
<feature type="binding site" evidence="2">
    <location>
        <position position="75"/>
    </location>
    <ligand>
        <name>Mg(2+)</name>
        <dbReference type="ChEBI" id="CHEBI:18420"/>
        <label>4</label>
    </ligand>
</feature>
<dbReference type="InterPro" id="IPR006283">
    <property type="entry name" value="ThiL-like"/>
</dbReference>
<accession>A0A4S2GXK6</accession>
<dbReference type="Pfam" id="PF00586">
    <property type="entry name" value="AIRS"/>
    <property type="match status" value="1"/>
</dbReference>
<proteinExistence type="inferred from homology"/>
<dbReference type="Gene3D" id="3.90.650.10">
    <property type="entry name" value="PurM-like C-terminal domain"/>
    <property type="match status" value="1"/>
</dbReference>
<feature type="binding site" evidence="2">
    <location>
        <position position="30"/>
    </location>
    <ligand>
        <name>Mg(2+)</name>
        <dbReference type="ChEBI" id="CHEBI:18420"/>
        <label>3</label>
    </ligand>
</feature>
<dbReference type="Gene3D" id="3.30.1330.10">
    <property type="entry name" value="PurM-like, N-terminal domain"/>
    <property type="match status" value="1"/>
</dbReference>
<dbReference type="GO" id="GO:0009228">
    <property type="term" value="P:thiamine biosynthetic process"/>
    <property type="evidence" value="ECO:0007669"/>
    <property type="project" value="UniProtKB-KW"/>
</dbReference>
<organism evidence="5 6">
    <name type="scientific">Marinicauda algicola</name>
    <dbReference type="NCBI Taxonomy" id="2029849"/>
    <lineage>
        <taxon>Bacteria</taxon>
        <taxon>Pseudomonadati</taxon>
        <taxon>Pseudomonadota</taxon>
        <taxon>Alphaproteobacteria</taxon>
        <taxon>Maricaulales</taxon>
        <taxon>Maricaulaceae</taxon>
        <taxon>Marinicauda</taxon>
    </lineage>
</organism>
<comment type="function">
    <text evidence="2">Catalyzes the ATP-dependent phosphorylation of thiamine-monophosphate (TMP) to form thiamine-pyrophosphate (TPP), the active form of vitamin B1.</text>
</comment>